<organism evidence="10 11">
    <name type="scientific">Hemiselmis andersenii</name>
    <name type="common">Cryptophyte alga</name>
    <dbReference type="NCBI Taxonomy" id="464988"/>
    <lineage>
        <taxon>Eukaryota</taxon>
        <taxon>Cryptophyceae</taxon>
        <taxon>Cryptomonadales</taxon>
        <taxon>Hemiselmidaceae</taxon>
        <taxon>Hemiselmis</taxon>
    </lineage>
</organism>
<evidence type="ECO:0000256" key="9">
    <source>
        <dbReference type="RuleBase" id="RU004187"/>
    </source>
</evidence>
<keyword evidence="10" id="KW-0542">Nucleomorph</keyword>
<dbReference type="InterPro" id="IPR002194">
    <property type="entry name" value="Chaperonin_TCP-1_CS"/>
</dbReference>
<dbReference type="AlphaFoldDB" id="A9BK94"/>
<evidence type="ECO:0000256" key="5">
    <source>
        <dbReference type="ARBA" id="ARBA00022840"/>
    </source>
</evidence>
<dbReference type="GO" id="GO:0140662">
    <property type="term" value="F:ATP-dependent protein folding chaperone"/>
    <property type="evidence" value="ECO:0007669"/>
    <property type="project" value="InterPro"/>
</dbReference>
<evidence type="ECO:0000256" key="4">
    <source>
        <dbReference type="ARBA" id="ARBA00022741"/>
    </source>
</evidence>
<dbReference type="GO" id="GO:0016887">
    <property type="term" value="F:ATP hydrolysis activity"/>
    <property type="evidence" value="ECO:0007669"/>
    <property type="project" value="InterPro"/>
</dbReference>
<evidence type="ECO:0000256" key="7">
    <source>
        <dbReference type="ARBA" id="ARBA00024086"/>
    </source>
</evidence>
<dbReference type="Proteomes" id="UP000243127">
    <property type="component" value="Nucleomorph 1"/>
</dbReference>
<evidence type="ECO:0000256" key="1">
    <source>
        <dbReference type="ARBA" id="ARBA00004496"/>
    </source>
</evidence>
<dbReference type="GeneID" id="5739737"/>
<comment type="similarity">
    <text evidence="2 9">Belongs to the TCP-1 chaperonin family.</text>
</comment>
<dbReference type="PANTHER" id="PTHR11353">
    <property type="entry name" value="CHAPERONIN"/>
    <property type="match status" value="1"/>
</dbReference>
<dbReference type="PRINTS" id="PR00304">
    <property type="entry name" value="TCOMPLEXTCP1"/>
</dbReference>
<dbReference type="SUPFAM" id="SSF54849">
    <property type="entry name" value="GroEL-intermediate domain like"/>
    <property type="match status" value="1"/>
</dbReference>
<dbReference type="GO" id="GO:0051082">
    <property type="term" value="F:unfolded protein binding"/>
    <property type="evidence" value="ECO:0007669"/>
    <property type="project" value="InterPro"/>
</dbReference>
<dbReference type="SUPFAM" id="SSF52029">
    <property type="entry name" value="GroEL apical domain-like"/>
    <property type="match status" value="1"/>
</dbReference>
<geneLocation type="nucleomorph" evidence="10"/>
<sequence length="528" mass="59098">MSKTENNNQKKSIKFKGMNIIKANIKKVIDISKILRSSFGPMGMDKIIKRSDDKIIITNDGATILKKLELKNEITSIIGELSRSQDEEIGDGTTGIVLIAANLLDQSEKLIEKGIHPARIIEGFEHAADFSLFYLETISKNLNKKNNIYSCLLFTAMTAMNSKVINRSKKKLAEICVKAVLAVSNLERKDFNFELIKIDGKIGGNLENTTLINGVVIDKDFSHPQMPKEIKDVRISIVTSPLEPPKPKTKHRIEIENIQNFKELEKTEQQFFREMIFQLKKSGTNLLLCQWGFDDEGNHLLLRNKLSAVRWVSGQEIDLLALATGAQIVPRFNEITSSTLGFAARIRETCFGTTQDRILIVENCAQSKALTIFIRGSSDFILNEAKRAIHDALCAVKNLIRDNRILFGGGSAEMACALKISTEAENCIGLKHFVLNSFSEALKIIPLVLAENAGYFSIESISQLQNRQIKEKNPFLGIECSGKGIRNMQKLKVFESLISKQQQIQMAVQIASGILRIDDNIQIQDSEI</sequence>
<dbReference type="InterPro" id="IPR012718">
    <property type="entry name" value="Chap_CCT_epsi"/>
</dbReference>
<dbReference type="InterPro" id="IPR027409">
    <property type="entry name" value="GroEL-like_apical_dom_sf"/>
</dbReference>
<evidence type="ECO:0000313" key="10">
    <source>
        <dbReference type="EMBL" id="ABW97927.1"/>
    </source>
</evidence>
<dbReference type="GO" id="GO:0005832">
    <property type="term" value="C:chaperonin-containing T-complex"/>
    <property type="evidence" value="ECO:0007669"/>
    <property type="project" value="UniProtKB-ARBA"/>
</dbReference>
<dbReference type="Pfam" id="PF00118">
    <property type="entry name" value="Cpn60_TCP1"/>
    <property type="match status" value="1"/>
</dbReference>
<keyword evidence="4 9" id="KW-0547">Nucleotide-binding</keyword>
<keyword evidence="5 9" id="KW-0067">ATP-binding</keyword>
<dbReference type="InterPro" id="IPR027413">
    <property type="entry name" value="GROEL-like_equatorial_sf"/>
</dbReference>
<dbReference type="InterPro" id="IPR002423">
    <property type="entry name" value="Cpn60/GroEL/TCP-1"/>
</dbReference>
<dbReference type="SUPFAM" id="SSF48592">
    <property type="entry name" value="GroEL equatorial domain-like"/>
    <property type="match status" value="1"/>
</dbReference>
<dbReference type="GO" id="GO:0005524">
    <property type="term" value="F:ATP binding"/>
    <property type="evidence" value="ECO:0007669"/>
    <property type="project" value="UniProtKB-KW"/>
</dbReference>
<keyword evidence="3" id="KW-0963">Cytoplasm</keyword>
<reference evidence="10 11" key="1">
    <citation type="journal article" date="2007" name="Proc. Natl. Acad. Sci. U.S.A.">
        <title>Nucleomorph genome of Hemiselmis andersenii reveals complete intron loss and compaction as a driver of protein structure and function.</title>
        <authorList>
            <person name="Lane C.E."/>
            <person name="van den Heuvel K."/>
            <person name="Kozera C."/>
            <person name="Curtis B.A."/>
            <person name="Parsons B.J."/>
            <person name="Bowman S."/>
            <person name="Archibald J.M."/>
        </authorList>
    </citation>
    <scope>NUCLEOTIDE SEQUENCE [LARGE SCALE GENOMIC DNA]</scope>
    <source>
        <strain evidence="10 11">CCMP644</strain>
    </source>
</reference>
<evidence type="ECO:0000256" key="2">
    <source>
        <dbReference type="ARBA" id="ARBA00008020"/>
    </source>
</evidence>
<protein>
    <recommendedName>
        <fullName evidence="7">T-complex protein 1 subunit epsilon</fullName>
    </recommendedName>
    <alternativeName>
        <fullName evidence="8">CCT-epsilon</fullName>
    </alternativeName>
</protein>
<dbReference type="InterPro" id="IPR053374">
    <property type="entry name" value="TCP-1_chaperonin"/>
</dbReference>
<dbReference type="Gene3D" id="3.50.7.10">
    <property type="entry name" value="GroEL"/>
    <property type="match status" value="1"/>
</dbReference>
<dbReference type="NCBIfam" id="TIGR02343">
    <property type="entry name" value="chap_CCT_epsi"/>
    <property type="match status" value="1"/>
</dbReference>
<name>A9BK94_HEMAN</name>
<dbReference type="PROSITE" id="PS00995">
    <property type="entry name" value="TCP1_3"/>
    <property type="match status" value="1"/>
</dbReference>
<dbReference type="EMBL" id="CP000881">
    <property type="protein sequence ID" value="ABW97927.1"/>
    <property type="molecule type" value="Genomic_DNA"/>
</dbReference>
<evidence type="ECO:0000256" key="8">
    <source>
        <dbReference type="ARBA" id="ARBA00033325"/>
    </source>
</evidence>
<comment type="subcellular location">
    <subcellularLocation>
        <location evidence="1">Cytoplasm</location>
    </subcellularLocation>
</comment>
<dbReference type="Gene3D" id="1.10.560.10">
    <property type="entry name" value="GroEL-like equatorial domain"/>
    <property type="match status" value="1"/>
</dbReference>
<proteinExistence type="inferred from homology"/>
<dbReference type="InterPro" id="IPR017998">
    <property type="entry name" value="Chaperone_TCP-1"/>
</dbReference>
<evidence type="ECO:0000313" key="11">
    <source>
        <dbReference type="Proteomes" id="UP000243127"/>
    </source>
</evidence>
<gene>
    <name evidence="10" type="ORF">HAN_1g83</name>
</gene>
<dbReference type="NCBIfam" id="NF041083">
    <property type="entry name" value="thermosome_beta"/>
    <property type="match status" value="1"/>
</dbReference>
<dbReference type="RefSeq" id="XP_001712252.1">
    <property type="nucleotide sequence ID" value="XM_001712200.1"/>
</dbReference>
<dbReference type="Gene3D" id="3.30.260.10">
    <property type="entry name" value="TCP-1-like chaperonin intermediate domain"/>
    <property type="match status" value="1"/>
</dbReference>
<evidence type="ECO:0000256" key="6">
    <source>
        <dbReference type="ARBA" id="ARBA00023186"/>
    </source>
</evidence>
<evidence type="ECO:0000256" key="3">
    <source>
        <dbReference type="ARBA" id="ARBA00022490"/>
    </source>
</evidence>
<dbReference type="FunFam" id="3.50.7.10:FF:000003">
    <property type="entry name" value="T-complex protein 1 subunit epsilon"/>
    <property type="match status" value="1"/>
</dbReference>
<accession>A9BK94</accession>
<dbReference type="InterPro" id="IPR027410">
    <property type="entry name" value="TCP-1-like_intermed_sf"/>
</dbReference>
<keyword evidence="6 9" id="KW-0143">Chaperone</keyword>
<dbReference type="PROSITE" id="PS00750">
    <property type="entry name" value="TCP1_1"/>
    <property type="match status" value="1"/>
</dbReference>